<protein>
    <submittedName>
        <fullName evidence="5">Acyl-CoA-binding domain-containing protein 4-like</fullName>
    </submittedName>
</protein>
<evidence type="ECO:0000256" key="3">
    <source>
        <dbReference type="SAM" id="MobiDB-lite"/>
    </source>
</evidence>
<dbReference type="InterPro" id="IPR015915">
    <property type="entry name" value="Kelch-typ_b-propeller"/>
</dbReference>
<keyword evidence="1" id="KW-0880">Kelch repeat</keyword>
<evidence type="ECO:0000256" key="1">
    <source>
        <dbReference type="ARBA" id="ARBA00022441"/>
    </source>
</evidence>
<feature type="region of interest" description="Disordered" evidence="3">
    <location>
        <begin position="109"/>
        <end position="138"/>
    </location>
</feature>
<name>A0A6P8S5C3_GEOSA</name>
<evidence type="ECO:0000256" key="2">
    <source>
        <dbReference type="ARBA" id="ARBA00022737"/>
    </source>
</evidence>
<dbReference type="PANTHER" id="PTHR46093:SF19">
    <property type="entry name" value="RAB9 EFFECTOR PROTEIN WITH KELCH MOTIFS-LIKE"/>
    <property type="match status" value="1"/>
</dbReference>
<dbReference type="OrthoDB" id="10250130at2759"/>
<organism evidence="4 5">
    <name type="scientific">Geotrypetes seraphini</name>
    <name type="common">Gaboon caecilian</name>
    <name type="synonym">Caecilia seraphini</name>
    <dbReference type="NCBI Taxonomy" id="260995"/>
    <lineage>
        <taxon>Eukaryota</taxon>
        <taxon>Metazoa</taxon>
        <taxon>Chordata</taxon>
        <taxon>Craniata</taxon>
        <taxon>Vertebrata</taxon>
        <taxon>Euteleostomi</taxon>
        <taxon>Amphibia</taxon>
        <taxon>Gymnophiona</taxon>
        <taxon>Geotrypetes</taxon>
    </lineage>
</organism>
<gene>
    <name evidence="5" type="primary">LOC117366173</name>
</gene>
<dbReference type="RefSeq" id="XP_033813239.1">
    <property type="nucleotide sequence ID" value="XM_033957348.1"/>
</dbReference>
<dbReference type="AlphaFoldDB" id="A0A6P8S5C3"/>
<dbReference type="SUPFAM" id="SSF117281">
    <property type="entry name" value="Kelch motif"/>
    <property type="match status" value="1"/>
</dbReference>
<sequence length="541" mass="60093">MERFQLWAVCCPQKPPLRLLRVSVDPLQFAVDILPPFPDQLVVFSWGDWSVFSENTTVEVELTGAGEPLKLGALSSQTRCLQWIGDANDAISWMEGCTRMKLQLVVKGQLSKKSGPRRGKKLNQPQRNKGTKKPGQILAELEVTPQAIEQTGSLWQVEKQNYGKRKHSGASRDLENSCSSPQYRKSTMPKTLLFAARDKILADHLDDRDLVTPVPSGRWGHALCAINDWTALLIGGQGAHMKFCQDAMWKLSTEDNSWTTAGTVAKGPTPECRVGHSATFDPETRRIYVFGGSKNQKWFNDMHILDTVSWRWSMVKACGKVPPLAYHSSTFFQRELFVFGGVFPRPHPEPDGCSDSLYIFDPQNEIWYQPIVQGWKPAARSGHSACLLQRELYVFGGWDTPICFNDLHVLDLGLMEFSPVEVSGHCPSPRSWHASAVVSNSRFLIHGGYDGNQALSDAFSFDAETRSWTAIVSGALPQEPRAGHSLLAIGSTDSRTEEERSRGVSAVIQSSSLLLVFGGGNNEGKFFSDTHKLPLEVLFGQ</sequence>
<dbReference type="Gene3D" id="2.120.10.80">
    <property type="entry name" value="Kelch-type beta propeller"/>
    <property type="match status" value="2"/>
</dbReference>
<feature type="region of interest" description="Disordered" evidence="3">
    <location>
        <begin position="160"/>
        <end position="183"/>
    </location>
</feature>
<proteinExistence type="predicted"/>
<dbReference type="GeneID" id="117366173"/>
<dbReference type="Pfam" id="PF13415">
    <property type="entry name" value="Beta-prop_FBX42"/>
    <property type="match status" value="1"/>
</dbReference>
<accession>A0A6P8S5C3</accession>
<evidence type="ECO:0000313" key="4">
    <source>
        <dbReference type="Proteomes" id="UP000515159"/>
    </source>
</evidence>
<dbReference type="PANTHER" id="PTHR46093">
    <property type="entry name" value="ACYL-COA-BINDING DOMAIN-CONTAINING PROTEIN 5"/>
    <property type="match status" value="1"/>
</dbReference>
<reference evidence="5" key="1">
    <citation type="submission" date="2025-08" db="UniProtKB">
        <authorList>
            <consortium name="RefSeq"/>
        </authorList>
    </citation>
    <scope>IDENTIFICATION</scope>
</reference>
<keyword evidence="2" id="KW-0677">Repeat</keyword>
<evidence type="ECO:0000313" key="5">
    <source>
        <dbReference type="RefSeq" id="XP_033813239.1"/>
    </source>
</evidence>
<dbReference type="Proteomes" id="UP000515159">
    <property type="component" value="Chromosome 8"/>
</dbReference>
<dbReference type="InParanoid" id="A0A6P8S5C3"/>
<keyword evidence="4" id="KW-1185">Reference proteome</keyword>
<dbReference type="KEGG" id="gsh:117366173"/>